<reference evidence="2" key="2">
    <citation type="submission" date="2020-09" db="EMBL/GenBank/DDBJ databases">
        <authorList>
            <person name="Sun Q."/>
            <person name="Ohkuma M."/>
        </authorList>
    </citation>
    <scope>NUCLEOTIDE SEQUENCE</scope>
    <source>
        <strain evidence="2">JCM 17251</strain>
    </source>
</reference>
<dbReference type="AlphaFoldDB" id="A0A917XS35"/>
<evidence type="ECO:0000313" key="3">
    <source>
        <dbReference type="Proteomes" id="UP000624041"/>
    </source>
</evidence>
<evidence type="ECO:0000313" key="2">
    <source>
        <dbReference type="EMBL" id="GGN49212.1"/>
    </source>
</evidence>
<accession>A0A917XS35</accession>
<comment type="caution">
    <text evidence="2">The sequence shown here is derived from an EMBL/GenBank/DDBJ whole genome shotgun (WGS) entry which is preliminary data.</text>
</comment>
<dbReference type="RefSeq" id="WP_188855639.1">
    <property type="nucleotide sequence ID" value="NZ_BMOS01000001.1"/>
</dbReference>
<organism evidence="2 3">
    <name type="scientific">Oceanobacillus indicireducens</name>
    <dbReference type="NCBI Taxonomy" id="1004261"/>
    <lineage>
        <taxon>Bacteria</taxon>
        <taxon>Bacillati</taxon>
        <taxon>Bacillota</taxon>
        <taxon>Bacilli</taxon>
        <taxon>Bacillales</taxon>
        <taxon>Bacillaceae</taxon>
        <taxon>Oceanobacillus</taxon>
    </lineage>
</organism>
<gene>
    <name evidence="2" type="ORF">GCM10007971_01620</name>
</gene>
<dbReference type="PIRSF" id="PIRSF030092">
    <property type="entry name" value="UCP030092"/>
    <property type="match status" value="1"/>
</dbReference>
<dbReference type="InterPro" id="IPR024515">
    <property type="entry name" value="DUF3397"/>
</dbReference>
<keyword evidence="1" id="KW-0472">Membrane</keyword>
<dbReference type="Pfam" id="PF11877">
    <property type="entry name" value="DUF3397"/>
    <property type="match status" value="1"/>
</dbReference>
<dbReference type="InterPro" id="IPR016945">
    <property type="entry name" value="UCP030092"/>
</dbReference>
<proteinExistence type="predicted"/>
<keyword evidence="3" id="KW-1185">Reference proteome</keyword>
<sequence>MLDFIVYILSFFITIPLLASFLVYIIRMIRERNKLKAFHAAVNWTTLLYIIAVTIMLGIVFDRSFVGIVLIFLLLSLSLIVFIQWRMGQDVQIKKAAKLLWRISFLLFFLLYGCLMIVGIIKYLAA</sequence>
<feature type="transmembrane region" description="Helical" evidence="1">
    <location>
        <begin position="65"/>
        <end position="87"/>
    </location>
</feature>
<protein>
    <recommendedName>
        <fullName evidence="4">DUF3397 domain-containing protein</fullName>
    </recommendedName>
</protein>
<keyword evidence="1" id="KW-0812">Transmembrane</keyword>
<feature type="transmembrane region" description="Helical" evidence="1">
    <location>
        <begin position="99"/>
        <end position="125"/>
    </location>
</feature>
<keyword evidence="1" id="KW-1133">Transmembrane helix</keyword>
<feature type="transmembrane region" description="Helical" evidence="1">
    <location>
        <begin position="6"/>
        <end position="26"/>
    </location>
</feature>
<dbReference type="EMBL" id="BMOS01000001">
    <property type="protein sequence ID" value="GGN49212.1"/>
    <property type="molecule type" value="Genomic_DNA"/>
</dbReference>
<evidence type="ECO:0000256" key="1">
    <source>
        <dbReference type="SAM" id="Phobius"/>
    </source>
</evidence>
<evidence type="ECO:0008006" key="4">
    <source>
        <dbReference type="Google" id="ProtNLM"/>
    </source>
</evidence>
<dbReference type="Proteomes" id="UP000624041">
    <property type="component" value="Unassembled WGS sequence"/>
</dbReference>
<reference evidence="2" key="1">
    <citation type="journal article" date="2014" name="Int. J. Syst. Evol. Microbiol.">
        <title>Complete genome sequence of Corynebacterium casei LMG S-19264T (=DSM 44701T), isolated from a smear-ripened cheese.</title>
        <authorList>
            <consortium name="US DOE Joint Genome Institute (JGI-PGF)"/>
            <person name="Walter F."/>
            <person name="Albersmeier A."/>
            <person name="Kalinowski J."/>
            <person name="Ruckert C."/>
        </authorList>
    </citation>
    <scope>NUCLEOTIDE SEQUENCE</scope>
    <source>
        <strain evidence="2">JCM 17251</strain>
    </source>
</reference>
<name>A0A917XS35_9BACI</name>
<feature type="transmembrane region" description="Helical" evidence="1">
    <location>
        <begin position="38"/>
        <end position="59"/>
    </location>
</feature>